<feature type="domain" description="DUF4350" evidence="2">
    <location>
        <begin position="37"/>
        <end position="207"/>
    </location>
</feature>
<evidence type="ECO:0000313" key="4">
    <source>
        <dbReference type="Proteomes" id="UP001597227"/>
    </source>
</evidence>
<protein>
    <submittedName>
        <fullName evidence="3">DUF4350 domain-containing protein</fullName>
    </submittedName>
</protein>
<evidence type="ECO:0000256" key="1">
    <source>
        <dbReference type="SAM" id="Phobius"/>
    </source>
</evidence>
<proteinExistence type="predicted"/>
<keyword evidence="1" id="KW-0472">Membrane</keyword>
<organism evidence="3 4">
    <name type="scientific">Fredinandcohnia salidurans</name>
    <dbReference type="NCBI Taxonomy" id="2595041"/>
    <lineage>
        <taxon>Bacteria</taxon>
        <taxon>Bacillati</taxon>
        <taxon>Bacillota</taxon>
        <taxon>Bacilli</taxon>
        <taxon>Bacillales</taxon>
        <taxon>Bacillaceae</taxon>
        <taxon>Fredinandcohnia</taxon>
    </lineage>
</organism>
<gene>
    <name evidence="3" type="ORF">ACFSFW_05640</name>
</gene>
<accession>A0ABW4MJS8</accession>
<keyword evidence="4" id="KW-1185">Reference proteome</keyword>
<dbReference type="Proteomes" id="UP001597227">
    <property type="component" value="Unassembled WGS sequence"/>
</dbReference>
<dbReference type="Pfam" id="PF14258">
    <property type="entry name" value="DUF4350"/>
    <property type="match status" value="1"/>
</dbReference>
<dbReference type="EMBL" id="JBHUEK010000007">
    <property type="protein sequence ID" value="MFD1778143.1"/>
    <property type="molecule type" value="Genomic_DNA"/>
</dbReference>
<dbReference type="InterPro" id="IPR025646">
    <property type="entry name" value="DUF4350"/>
</dbReference>
<feature type="transmembrane region" description="Helical" evidence="1">
    <location>
        <begin position="234"/>
        <end position="255"/>
    </location>
</feature>
<keyword evidence="1" id="KW-1133">Transmembrane helix</keyword>
<name>A0ABW4MJS8_9BACI</name>
<comment type="caution">
    <text evidence="3">The sequence shown here is derived from an EMBL/GenBank/DDBJ whole genome shotgun (WGS) entry which is preliminary data.</text>
</comment>
<sequence>MRKAKVWIPLIGLIGLLVFLTYFIESYNPKAYPHYVSDSPSPTGVKAIYTYLKDENTVKSWSHSPNLLTKQDENQILIMVEPYFTPEQEEIEGYLNFIKAGNKMILFKANPRGMFDIKTLPADIDPFLDEAITIRDKNGLEYDAFFQATTRIIPSKKEKVLFEDEAGVIATIQKIGDGELITTITPEWMLNGNLSDYDHIPLVLSLIEDKEASIYYFDEYVHGSKNASNLTTLYPSWFLVLLLQGGLIVLLWLWYRGKRFGQIIVPREENVRFSDEGIRALSAWYIRGRYYHESLNIQADYVKQLIQEKWGVPSHRDWTDLSTKLAHRWSEKKESEVKQYLRNLTKILENEKLTKQDYLIWSKYLDELRIEVEKG</sequence>
<evidence type="ECO:0000259" key="2">
    <source>
        <dbReference type="Pfam" id="PF14258"/>
    </source>
</evidence>
<keyword evidence="1" id="KW-0812">Transmembrane</keyword>
<feature type="transmembrane region" description="Helical" evidence="1">
    <location>
        <begin position="7"/>
        <end position="24"/>
    </location>
</feature>
<evidence type="ECO:0000313" key="3">
    <source>
        <dbReference type="EMBL" id="MFD1778143.1"/>
    </source>
</evidence>
<dbReference type="RefSeq" id="WP_388035916.1">
    <property type="nucleotide sequence ID" value="NZ_JBHUEK010000007.1"/>
</dbReference>
<reference evidence="4" key="1">
    <citation type="journal article" date="2019" name="Int. J. Syst. Evol. Microbiol.">
        <title>The Global Catalogue of Microorganisms (GCM) 10K type strain sequencing project: providing services to taxonomists for standard genome sequencing and annotation.</title>
        <authorList>
            <consortium name="The Broad Institute Genomics Platform"/>
            <consortium name="The Broad Institute Genome Sequencing Center for Infectious Disease"/>
            <person name="Wu L."/>
            <person name="Ma J."/>
        </authorList>
    </citation>
    <scope>NUCLEOTIDE SEQUENCE [LARGE SCALE GENOMIC DNA]</scope>
    <source>
        <strain evidence="4">CCUG 15531</strain>
    </source>
</reference>